<evidence type="ECO:0000313" key="2">
    <source>
        <dbReference type="EMBL" id="ARS88598.1"/>
    </source>
</evidence>
<dbReference type="SMART" id="SM00849">
    <property type="entry name" value="Lactamase_B"/>
    <property type="match status" value="1"/>
</dbReference>
<dbReference type="CDD" id="cd07726">
    <property type="entry name" value="ST1585-like_MBL-fold"/>
    <property type="match status" value="1"/>
</dbReference>
<dbReference type="RefSeq" id="WP_086886980.1">
    <property type="nucleotide sequence ID" value="NZ_CP019893.1"/>
</dbReference>
<dbReference type="SUPFAM" id="SSF56281">
    <property type="entry name" value="Metallo-hydrolase/oxidoreductase"/>
    <property type="match status" value="1"/>
</dbReference>
<dbReference type="Pfam" id="PF00753">
    <property type="entry name" value="Lactamase_B"/>
    <property type="match status" value="1"/>
</dbReference>
<dbReference type="GO" id="GO:0016787">
    <property type="term" value="F:hydrolase activity"/>
    <property type="evidence" value="ECO:0007669"/>
    <property type="project" value="UniProtKB-KW"/>
</dbReference>
<evidence type="ECO:0000313" key="3">
    <source>
        <dbReference type="Proteomes" id="UP000250088"/>
    </source>
</evidence>
<accession>A0A2Z2HYI5</accession>
<dbReference type="InterPro" id="IPR050855">
    <property type="entry name" value="NDM-1-like"/>
</dbReference>
<protein>
    <submittedName>
        <fullName evidence="2">MBL fold metallo-hydrolase</fullName>
    </submittedName>
</protein>
<dbReference type="PANTHER" id="PTHR42951">
    <property type="entry name" value="METALLO-BETA-LACTAMASE DOMAIN-CONTAINING"/>
    <property type="match status" value="1"/>
</dbReference>
<evidence type="ECO:0000259" key="1">
    <source>
        <dbReference type="SMART" id="SM00849"/>
    </source>
</evidence>
<feature type="domain" description="Metallo-beta-lactamase" evidence="1">
    <location>
        <begin position="22"/>
        <end position="220"/>
    </location>
</feature>
<dbReference type="EMBL" id="CP019893">
    <property type="protein sequence ID" value="ARS88598.1"/>
    <property type="molecule type" value="Genomic_DNA"/>
</dbReference>
<dbReference type="OrthoDB" id="197151at2157"/>
<gene>
    <name evidence="2" type="ORF">B1756_01710</name>
</gene>
<keyword evidence="2" id="KW-0378">Hydrolase</keyword>
<name>A0A2Z2HYI5_9EURY</name>
<sequence length="298" mass="32260">MATFEVADGVYGIDTGLLDEGFTAVYLFDDEEPTLVDTGAPATADAVLEGIRDCGVAPDSLEHVICSHVHTDHAGGASTILEAAPDADVYIHELTASHLEDPAALVESSRRAMGEHFEAMGEQEPVPEERIVTVPDSGITLEIGANSLELIHAPGHSPDHLAVWNPERDLLFAAECIGLYLEPADRLLAPGSPPNFDVDDVHEAISTLRALEPETIVFPHFGVWPRNPDDAFETAEETLETFDRRVLEIYEETGSVAETIEVAADELVDTAPPYDERLEAFQAELVTKGFLLSHGIEV</sequence>
<dbReference type="GeneID" id="32892754"/>
<dbReference type="InterPro" id="IPR037482">
    <property type="entry name" value="ST1585_MBL-fold"/>
</dbReference>
<dbReference type="InterPro" id="IPR001279">
    <property type="entry name" value="Metallo-B-lactamas"/>
</dbReference>
<dbReference type="AlphaFoldDB" id="A0A2Z2HYI5"/>
<dbReference type="Proteomes" id="UP000250088">
    <property type="component" value="Chromosome"/>
</dbReference>
<organism evidence="2 3">
    <name type="scientific">Natrarchaeobaculum aegyptiacum</name>
    <dbReference type="NCBI Taxonomy" id="745377"/>
    <lineage>
        <taxon>Archaea</taxon>
        <taxon>Methanobacteriati</taxon>
        <taxon>Methanobacteriota</taxon>
        <taxon>Stenosarchaea group</taxon>
        <taxon>Halobacteria</taxon>
        <taxon>Halobacteriales</taxon>
        <taxon>Natrialbaceae</taxon>
        <taxon>Natrarchaeobaculum</taxon>
    </lineage>
</organism>
<reference evidence="3" key="1">
    <citation type="submission" date="2017-02" db="EMBL/GenBank/DDBJ databases">
        <title>Natronthermophilus aegyptiacus gen. nov.,sp. nov., an aerobic, extremely halophilic alkalithermophilic archaeon isolated from the athalassohaline Wadi An Natrun, Egypt.</title>
        <authorList>
            <person name="Zhao B."/>
        </authorList>
    </citation>
    <scope>NUCLEOTIDE SEQUENCE [LARGE SCALE GENOMIC DNA]</scope>
    <source>
        <strain evidence="3">JW/NM-HA 15</strain>
    </source>
</reference>
<proteinExistence type="predicted"/>
<dbReference type="PANTHER" id="PTHR42951:SF4">
    <property type="entry name" value="ACYL-COENZYME A THIOESTERASE MBLAC2"/>
    <property type="match status" value="1"/>
</dbReference>
<dbReference type="InterPro" id="IPR036866">
    <property type="entry name" value="RibonucZ/Hydroxyglut_hydro"/>
</dbReference>
<dbReference type="Gene3D" id="3.60.15.10">
    <property type="entry name" value="Ribonuclease Z/Hydroxyacylglutathione hydrolase-like"/>
    <property type="match status" value="1"/>
</dbReference>
<dbReference type="KEGG" id="naj:B1756_01710"/>
<keyword evidence="3" id="KW-1185">Reference proteome</keyword>